<comment type="similarity">
    <text evidence="1">Belongs to the SCO1/2 family.</text>
</comment>
<organism evidence="3 4">
    <name type="scientific">Pedobacter flavus</name>
    <dbReference type="NCBI Taxonomy" id="3113906"/>
    <lineage>
        <taxon>Bacteria</taxon>
        <taxon>Pseudomonadati</taxon>
        <taxon>Bacteroidota</taxon>
        <taxon>Sphingobacteriia</taxon>
        <taxon>Sphingobacteriales</taxon>
        <taxon>Sphingobacteriaceae</taxon>
        <taxon>Pedobacter</taxon>
    </lineage>
</organism>
<proteinExistence type="inferred from homology"/>
<sequence length="229" mass="26400">MKNFSIKKILILVTILALPGFLYYLLEEKGKNRYKTLAYFGPKTPADTFHSKMGKKIRDTIYHEVKLPVLTDQEGKKFDFNSEKDQIFVFNLFYTQAGHPALIANLAVSKFAQSFQRNERVKFLSITLNPEVDTQKRLNLYADSLNVNYGQHKLLTGEKDSIYLAVKNSLLLDVNNTTPISYTNMMVLVDYKHRIRGIYEVANAESLLRLEDEIKVLIAEELRNINDGR</sequence>
<dbReference type="Pfam" id="PF02630">
    <property type="entry name" value="SCO1-SenC"/>
    <property type="match status" value="1"/>
</dbReference>
<name>A0ABU7GZE8_9SPHI</name>
<dbReference type="InterPro" id="IPR036249">
    <property type="entry name" value="Thioredoxin-like_sf"/>
</dbReference>
<protein>
    <submittedName>
        <fullName evidence="3">SCO family protein</fullName>
    </submittedName>
</protein>
<keyword evidence="2" id="KW-1133">Transmembrane helix</keyword>
<keyword evidence="2" id="KW-0472">Membrane</keyword>
<gene>
    <name evidence="3" type="ORF">VRU49_01860</name>
</gene>
<dbReference type="Proteomes" id="UP001337681">
    <property type="component" value="Unassembled WGS sequence"/>
</dbReference>
<evidence type="ECO:0000313" key="3">
    <source>
        <dbReference type="EMBL" id="MEE1884153.1"/>
    </source>
</evidence>
<evidence type="ECO:0000313" key="4">
    <source>
        <dbReference type="Proteomes" id="UP001337681"/>
    </source>
</evidence>
<dbReference type="EMBL" id="JAZDQU010000001">
    <property type="protein sequence ID" value="MEE1884153.1"/>
    <property type="molecule type" value="Genomic_DNA"/>
</dbReference>
<evidence type="ECO:0000256" key="1">
    <source>
        <dbReference type="ARBA" id="ARBA00010996"/>
    </source>
</evidence>
<dbReference type="InterPro" id="IPR003782">
    <property type="entry name" value="SCO1/SenC"/>
</dbReference>
<dbReference type="Gene3D" id="3.40.30.10">
    <property type="entry name" value="Glutaredoxin"/>
    <property type="match status" value="1"/>
</dbReference>
<reference evidence="3 4" key="1">
    <citation type="submission" date="2024-01" db="EMBL/GenBank/DDBJ databases">
        <title>Pedobacter sp. nov., isolated from oil-contaminated soil.</title>
        <authorList>
            <person name="Le N.T.T."/>
        </authorList>
    </citation>
    <scope>NUCLEOTIDE SEQUENCE [LARGE SCALE GENOMIC DNA]</scope>
    <source>
        <strain evidence="3 4">VNH31</strain>
    </source>
</reference>
<accession>A0ABU7GZE8</accession>
<dbReference type="RefSeq" id="WP_330145071.1">
    <property type="nucleotide sequence ID" value="NZ_JAZDQU010000001.1"/>
</dbReference>
<dbReference type="SUPFAM" id="SSF52833">
    <property type="entry name" value="Thioredoxin-like"/>
    <property type="match status" value="1"/>
</dbReference>
<evidence type="ECO:0000256" key="2">
    <source>
        <dbReference type="SAM" id="Phobius"/>
    </source>
</evidence>
<keyword evidence="2" id="KW-0812">Transmembrane</keyword>
<keyword evidence="4" id="KW-1185">Reference proteome</keyword>
<comment type="caution">
    <text evidence="3">The sequence shown here is derived from an EMBL/GenBank/DDBJ whole genome shotgun (WGS) entry which is preliminary data.</text>
</comment>
<feature type="transmembrane region" description="Helical" evidence="2">
    <location>
        <begin position="6"/>
        <end position="26"/>
    </location>
</feature>